<dbReference type="PANTHER" id="PTHR30298">
    <property type="entry name" value="H REPEAT-ASSOCIATED PREDICTED TRANSPOSASE"/>
    <property type="match status" value="1"/>
</dbReference>
<feature type="domain" description="Transposase IS4-like" evidence="1">
    <location>
        <begin position="92"/>
        <end position="169"/>
    </location>
</feature>
<dbReference type="AlphaFoldDB" id="A0A2T2WND6"/>
<protein>
    <submittedName>
        <fullName evidence="3">Uncharacterized protein</fullName>
    </submittedName>
</protein>
<dbReference type="PANTHER" id="PTHR30298:SF0">
    <property type="entry name" value="PROTEIN YBFL-RELATED"/>
    <property type="match status" value="1"/>
</dbReference>
<dbReference type="Pfam" id="PF13808">
    <property type="entry name" value="DDE_Tnp_1_assoc"/>
    <property type="match status" value="1"/>
</dbReference>
<evidence type="ECO:0000313" key="4">
    <source>
        <dbReference type="Proteomes" id="UP000241848"/>
    </source>
</evidence>
<gene>
    <name evidence="3" type="ORF">C7B45_01670</name>
</gene>
<name>A0A2T2WND6_9FIRM</name>
<feature type="domain" description="H repeat-associated protein N-terminal" evidence="2">
    <location>
        <begin position="4"/>
        <end position="84"/>
    </location>
</feature>
<evidence type="ECO:0000259" key="1">
    <source>
        <dbReference type="Pfam" id="PF01609"/>
    </source>
</evidence>
<sequence>MSASRGVRHAYATVLTIALAAIAAGCTSLLAIGEWASGLTQDQLATLQAARFKGRYIPPSESAIRRTLQQSDAAALDGILADWMAEHGIPDAIACDGKTARGSGNATTKTRHLVSAVIHGTTRVIAQTAVDEKSNEIPAMYTLLDALDFTGTLVAADAMHTQRELATDLV</sequence>
<evidence type="ECO:0000259" key="2">
    <source>
        <dbReference type="Pfam" id="PF13808"/>
    </source>
</evidence>
<dbReference type="GO" id="GO:0006313">
    <property type="term" value="P:DNA transposition"/>
    <property type="evidence" value="ECO:0007669"/>
    <property type="project" value="InterPro"/>
</dbReference>
<dbReference type="Proteomes" id="UP000241848">
    <property type="component" value="Unassembled WGS sequence"/>
</dbReference>
<reference evidence="3 4" key="1">
    <citation type="journal article" date="2014" name="BMC Genomics">
        <title>Comparison of environmental and isolate Sulfobacillus genomes reveals diverse carbon, sulfur, nitrogen, and hydrogen metabolisms.</title>
        <authorList>
            <person name="Justice N.B."/>
            <person name="Norman A."/>
            <person name="Brown C.T."/>
            <person name="Singh A."/>
            <person name="Thomas B.C."/>
            <person name="Banfield J.F."/>
        </authorList>
    </citation>
    <scope>NUCLEOTIDE SEQUENCE [LARGE SCALE GENOMIC DNA]</scope>
    <source>
        <strain evidence="3">AMDSBA3</strain>
    </source>
</reference>
<dbReference type="InterPro" id="IPR002559">
    <property type="entry name" value="Transposase_11"/>
</dbReference>
<dbReference type="NCBIfam" id="NF033564">
    <property type="entry name" value="transpos_ISAs1"/>
    <property type="match status" value="1"/>
</dbReference>
<comment type="caution">
    <text evidence="3">The sequence shown here is derived from an EMBL/GenBank/DDBJ whole genome shotgun (WGS) entry which is preliminary data.</text>
</comment>
<dbReference type="PROSITE" id="PS51257">
    <property type="entry name" value="PROKAR_LIPOPROTEIN"/>
    <property type="match status" value="1"/>
</dbReference>
<dbReference type="Pfam" id="PF01609">
    <property type="entry name" value="DDE_Tnp_1"/>
    <property type="match status" value="1"/>
</dbReference>
<organism evidence="3 4">
    <name type="scientific">Sulfobacillus acidophilus</name>
    <dbReference type="NCBI Taxonomy" id="53633"/>
    <lineage>
        <taxon>Bacteria</taxon>
        <taxon>Bacillati</taxon>
        <taxon>Bacillota</taxon>
        <taxon>Clostridia</taxon>
        <taxon>Eubacteriales</taxon>
        <taxon>Clostridiales Family XVII. Incertae Sedis</taxon>
        <taxon>Sulfobacillus</taxon>
    </lineage>
</organism>
<accession>A0A2T2WND6</accession>
<dbReference type="InterPro" id="IPR032806">
    <property type="entry name" value="YbfD_N"/>
</dbReference>
<dbReference type="InterPro" id="IPR047647">
    <property type="entry name" value="ISAs1_transpos"/>
</dbReference>
<dbReference type="GO" id="GO:0004803">
    <property type="term" value="F:transposase activity"/>
    <property type="evidence" value="ECO:0007669"/>
    <property type="project" value="InterPro"/>
</dbReference>
<dbReference type="EMBL" id="PXYV01000003">
    <property type="protein sequence ID" value="PSR23751.1"/>
    <property type="molecule type" value="Genomic_DNA"/>
</dbReference>
<dbReference type="GO" id="GO:0003677">
    <property type="term" value="F:DNA binding"/>
    <property type="evidence" value="ECO:0007669"/>
    <property type="project" value="InterPro"/>
</dbReference>
<dbReference type="InterPro" id="IPR051698">
    <property type="entry name" value="Transposase_11-like"/>
</dbReference>
<evidence type="ECO:0000313" key="3">
    <source>
        <dbReference type="EMBL" id="PSR23751.1"/>
    </source>
</evidence>
<proteinExistence type="predicted"/>